<reference evidence="3" key="2">
    <citation type="submission" date="2010-05" db="EMBL/GenBank/DDBJ databases">
        <authorList>
            <person name="Almeida L.G."/>
            <person name="Nicolas M.F."/>
            <person name="Souza R.C."/>
            <person name="Vasconcelos A.T.R."/>
        </authorList>
    </citation>
    <scope>NUCLEOTIDE SEQUENCE</scope>
</reference>
<name>W5JNF0_ANODA</name>
<evidence type="ECO:0000256" key="2">
    <source>
        <dbReference type="SAM" id="SignalP"/>
    </source>
</evidence>
<protein>
    <recommendedName>
        <fullName evidence="6">Secreted protein</fullName>
    </recommendedName>
</protein>
<evidence type="ECO:0000313" key="3">
    <source>
        <dbReference type="EMBL" id="ETN64304.1"/>
    </source>
</evidence>
<feature type="compositionally biased region" description="Pro residues" evidence="1">
    <location>
        <begin position="243"/>
        <end position="259"/>
    </location>
</feature>
<evidence type="ECO:0000256" key="1">
    <source>
        <dbReference type="SAM" id="MobiDB-lite"/>
    </source>
</evidence>
<dbReference type="EMBL" id="ADMH02001052">
    <property type="protein sequence ID" value="ETN64304.1"/>
    <property type="molecule type" value="Genomic_DNA"/>
</dbReference>
<dbReference type="EnsemblMetazoa" id="ADAC003958-RA">
    <property type="protein sequence ID" value="ADAC003958-PA"/>
    <property type="gene ID" value="ADAC003958"/>
</dbReference>
<organism evidence="3">
    <name type="scientific">Anopheles darlingi</name>
    <name type="common">Mosquito</name>
    <dbReference type="NCBI Taxonomy" id="43151"/>
    <lineage>
        <taxon>Eukaryota</taxon>
        <taxon>Metazoa</taxon>
        <taxon>Ecdysozoa</taxon>
        <taxon>Arthropoda</taxon>
        <taxon>Hexapoda</taxon>
        <taxon>Insecta</taxon>
        <taxon>Pterygota</taxon>
        <taxon>Neoptera</taxon>
        <taxon>Endopterygota</taxon>
        <taxon>Diptera</taxon>
        <taxon>Nematocera</taxon>
        <taxon>Culicoidea</taxon>
        <taxon>Culicidae</taxon>
        <taxon>Anophelinae</taxon>
        <taxon>Anopheles</taxon>
    </lineage>
</organism>
<dbReference type="Proteomes" id="UP000000673">
    <property type="component" value="Unassembled WGS sequence"/>
</dbReference>
<keyword evidence="5" id="KW-1185">Reference proteome</keyword>
<feature type="region of interest" description="Disordered" evidence="1">
    <location>
        <begin position="210"/>
        <end position="381"/>
    </location>
</feature>
<reference evidence="3 5" key="1">
    <citation type="journal article" date="2010" name="BMC Genomics">
        <title>Combination of measures distinguishes pre-miRNAs from other stem-loops in the genome of the newly sequenced Anopheles darlingi.</title>
        <authorList>
            <person name="Mendes N.D."/>
            <person name="Freitas A.T."/>
            <person name="Vasconcelos A.T."/>
            <person name="Sagot M.F."/>
        </authorList>
    </citation>
    <scope>NUCLEOTIDE SEQUENCE</scope>
</reference>
<accession>W5JNF0</accession>
<reference evidence="3" key="3">
    <citation type="journal article" date="2013" name="Nucleic Acids Res.">
        <title>The genome of Anopheles darlingi, the main neotropical malaria vector.</title>
        <authorList>
            <person name="Marinotti O."/>
            <person name="Cerqueira G.C."/>
            <person name="de Almeida L.G."/>
            <person name="Ferro M.I."/>
            <person name="Loreto E.L."/>
            <person name="Zaha A."/>
            <person name="Teixeira S.M."/>
            <person name="Wespiser A.R."/>
            <person name="Almeida E Silva A."/>
            <person name="Schlindwein A.D."/>
            <person name="Pacheco A.C."/>
            <person name="Silva A.L."/>
            <person name="Graveley B.R."/>
            <person name="Walenz B.P."/>
            <person name="Lima Bde A."/>
            <person name="Ribeiro C.A."/>
            <person name="Nunes-Silva C.G."/>
            <person name="de Carvalho C.R."/>
            <person name="Soares C.M."/>
            <person name="de Menezes C.B."/>
            <person name="Matiolli C."/>
            <person name="Caffrey D."/>
            <person name="Araujo D.A."/>
            <person name="de Oliveira D.M."/>
            <person name="Golenbock D."/>
            <person name="Grisard E.C."/>
            <person name="Fantinatti-Garboggini F."/>
            <person name="de Carvalho F.M."/>
            <person name="Barcellos F.G."/>
            <person name="Prosdocimi F."/>
            <person name="May G."/>
            <person name="Azevedo Junior G.M."/>
            <person name="Guimaraes G.M."/>
            <person name="Goldman G.H."/>
            <person name="Padilha I.Q."/>
            <person name="Batista Jda S."/>
            <person name="Ferro J.A."/>
            <person name="Ribeiro J.M."/>
            <person name="Fietto J.L."/>
            <person name="Dabbas K.M."/>
            <person name="Cerdeira L."/>
            <person name="Agnez-Lima L.F."/>
            <person name="Brocchi M."/>
            <person name="de Carvalho M.O."/>
            <person name="Teixeira Mde M."/>
            <person name="Diniz Maia Mde M."/>
            <person name="Goldman M.H."/>
            <person name="Cruz Schneider M.P."/>
            <person name="Felipe M.S."/>
            <person name="Hungria M."/>
            <person name="Nicolas M.F."/>
            <person name="Pereira M."/>
            <person name="Montes M.A."/>
            <person name="Cantao M.E."/>
            <person name="Vincentz M."/>
            <person name="Rafael M.S."/>
            <person name="Silverman N."/>
            <person name="Stoco P.H."/>
            <person name="Souza R.C."/>
            <person name="Vicentini R."/>
            <person name="Gazzinelli R.T."/>
            <person name="Neves Rde O."/>
            <person name="Silva R."/>
            <person name="Astolfi-Filho S."/>
            <person name="Maciel T.E."/>
            <person name="Urmenyi T.P."/>
            <person name="Tadei W.P."/>
            <person name="Camargo E.P."/>
            <person name="de Vasconcelos A.T."/>
        </authorList>
    </citation>
    <scope>NUCLEOTIDE SEQUENCE</scope>
</reference>
<evidence type="ECO:0000313" key="5">
    <source>
        <dbReference type="Proteomes" id="UP000000673"/>
    </source>
</evidence>
<dbReference type="VEuPathDB" id="VectorBase:ADAC003958"/>
<gene>
    <name evidence="3" type="ORF">AND_003958</name>
</gene>
<dbReference type="VEuPathDB" id="VectorBase:ADAR2_009700"/>
<dbReference type="HOGENOM" id="CLU_659243_0_0_1"/>
<sequence>MKYLGVWLPLLLLGSILLGQNAQALSVRSRRDLAEQAMGAVMQGAAKIKEALDHGIGLKSEGKRSIDIFGFKFGTNTGINGGFGDAANSGASENTDDLVRRRRSLDVLSAARAASLMPQSPFGTNVNIVKVSSVSNVNNFGELPPVESGEVVATTTVAARRKRSPDILQVGNYEKKSFSLDSEISGGKVRKTHEALESIRGSNRVLVQQLHRSKRAPQTSDTDDDESSTDQGPPKGKPRGRPRGPPPGGCRGPPRGPPPEDADDDSTSTTTSSRRKRDTSHSETIGKRPKRSPVPCRGGGGGGKGARTTVAPNGEVRRKRSAASHASHAHSSMDSNDYSAESESVEAKVGTSALNPTTQERRKRLIDFGGGGGDGGGASGKIGSWFEQMAHVFMETVGKVVAATKNAFSKGGGQQGM</sequence>
<proteinExistence type="predicted"/>
<dbReference type="AlphaFoldDB" id="W5JNF0"/>
<feature type="compositionally biased region" description="Low complexity" evidence="1">
    <location>
        <begin position="323"/>
        <end position="332"/>
    </location>
</feature>
<dbReference type="eggNOG" id="ENOG502T8JA">
    <property type="taxonomic scope" value="Eukaryota"/>
</dbReference>
<reference evidence="4" key="4">
    <citation type="submission" date="2015-06" db="UniProtKB">
        <authorList>
            <consortium name="EnsemblMetazoa"/>
        </authorList>
    </citation>
    <scope>IDENTIFICATION</scope>
</reference>
<feature type="compositionally biased region" description="Gly residues" evidence="1">
    <location>
        <begin position="368"/>
        <end position="380"/>
    </location>
</feature>
<feature type="chain" id="PRO_5010155677" description="Secreted protein" evidence="2">
    <location>
        <begin position="25"/>
        <end position="417"/>
    </location>
</feature>
<feature type="signal peptide" evidence="2">
    <location>
        <begin position="1"/>
        <end position="24"/>
    </location>
</feature>
<keyword evidence="2" id="KW-0732">Signal</keyword>
<evidence type="ECO:0000313" key="4">
    <source>
        <dbReference type="EnsemblMetazoa" id="ADAC003958-PA"/>
    </source>
</evidence>
<evidence type="ECO:0008006" key="6">
    <source>
        <dbReference type="Google" id="ProtNLM"/>
    </source>
</evidence>
<feature type="compositionally biased region" description="Polar residues" evidence="1">
    <location>
        <begin position="333"/>
        <end position="342"/>
    </location>
</feature>